<feature type="transmembrane region" description="Helical" evidence="1">
    <location>
        <begin position="196"/>
        <end position="219"/>
    </location>
</feature>
<evidence type="ECO:0000313" key="3">
    <source>
        <dbReference type="Proteomes" id="UP000640930"/>
    </source>
</evidence>
<accession>A0ABR8XG48</accession>
<keyword evidence="1" id="KW-0472">Membrane</keyword>
<proteinExistence type="predicted"/>
<keyword evidence="1" id="KW-0812">Transmembrane</keyword>
<feature type="transmembrane region" description="Helical" evidence="1">
    <location>
        <begin position="37"/>
        <end position="57"/>
    </location>
</feature>
<evidence type="ECO:0000256" key="1">
    <source>
        <dbReference type="SAM" id="Phobius"/>
    </source>
</evidence>
<protein>
    <recommendedName>
        <fullName evidence="4">Yip1 domain-containing protein</fullName>
    </recommendedName>
</protein>
<keyword evidence="1" id="KW-1133">Transmembrane helix</keyword>
<feature type="transmembrane region" description="Helical" evidence="1">
    <location>
        <begin position="119"/>
        <end position="142"/>
    </location>
</feature>
<gene>
    <name evidence="2" type="ORF">H9636_16250</name>
</gene>
<evidence type="ECO:0008006" key="4">
    <source>
        <dbReference type="Google" id="ProtNLM"/>
    </source>
</evidence>
<name>A0ABR8XG48_9BACL</name>
<feature type="transmembrane region" description="Helical" evidence="1">
    <location>
        <begin position="162"/>
        <end position="184"/>
    </location>
</feature>
<feature type="transmembrane region" description="Helical" evidence="1">
    <location>
        <begin position="77"/>
        <end position="107"/>
    </location>
</feature>
<dbReference type="Proteomes" id="UP000640930">
    <property type="component" value="Unassembled WGS sequence"/>
</dbReference>
<reference evidence="2 3" key="1">
    <citation type="submission" date="2020-08" db="EMBL/GenBank/DDBJ databases">
        <title>A Genomic Blueprint of the Chicken Gut Microbiome.</title>
        <authorList>
            <person name="Gilroy R."/>
            <person name="Ravi A."/>
            <person name="Getino M."/>
            <person name="Pursley I."/>
            <person name="Horton D.L."/>
            <person name="Alikhan N.-F."/>
            <person name="Baker D."/>
            <person name="Gharbi K."/>
            <person name="Hall N."/>
            <person name="Watson M."/>
            <person name="Adriaenssens E.M."/>
            <person name="Foster-Nyarko E."/>
            <person name="Jarju S."/>
            <person name="Secka A."/>
            <person name="Antonio M."/>
            <person name="Oren A."/>
            <person name="Chaudhuri R."/>
            <person name="La Ragione R.M."/>
            <person name="Hildebrand F."/>
            <person name="Pallen M.J."/>
        </authorList>
    </citation>
    <scope>NUCLEOTIDE SEQUENCE [LARGE SCALE GENOMIC DNA]</scope>
    <source>
        <strain evidence="2 3">Re31</strain>
    </source>
</reference>
<sequence length="229" mass="26751">MDYQFRFWHSLFNPSKFAFALDNQDQGYQIKGYRMKFFVLFFVYIGFYIIRDFWGMGTDGLTYFSTSNLHEEYVVSRYLSILGAAIEGMLFFLFHYYIISFCLYVLTDLPFRSISKIQLFVITSILIEKVILFFVFLMVGYTTPLSFLSFGPLTSYLVDDSFVIYFLNQITVATIVTIVIQYVFFSKWEEESKGILLTKIIIVQLFFALLTAAISVIPLKDYLLKVVGL</sequence>
<organism evidence="2 3">
    <name type="scientific">Ureibacillus galli</name>
    <dbReference type="NCBI Taxonomy" id="2762222"/>
    <lineage>
        <taxon>Bacteria</taxon>
        <taxon>Bacillati</taxon>
        <taxon>Bacillota</taxon>
        <taxon>Bacilli</taxon>
        <taxon>Bacillales</taxon>
        <taxon>Caryophanaceae</taxon>
        <taxon>Ureibacillus</taxon>
    </lineage>
</organism>
<evidence type="ECO:0000313" key="2">
    <source>
        <dbReference type="EMBL" id="MBD8028200.1"/>
    </source>
</evidence>
<dbReference type="EMBL" id="JACSQA010000033">
    <property type="protein sequence ID" value="MBD8028200.1"/>
    <property type="molecule type" value="Genomic_DNA"/>
</dbReference>
<keyword evidence="3" id="KW-1185">Reference proteome</keyword>
<comment type="caution">
    <text evidence="2">The sequence shown here is derived from an EMBL/GenBank/DDBJ whole genome shotgun (WGS) entry which is preliminary data.</text>
</comment>
<dbReference type="RefSeq" id="WP_191708616.1">
    <property type="nucleotide sequence ID" value="NZ_JACSQA010000033.1"/>
</dbReference>